<name>A0A9D4S0K6_DREPO</name>
<keyword evidence="2" id="KW-1185">Reference proteome</keyword>
<comment type="caution">
    <text evidence="1">The sequence shown here is derived from an EMBL/GenBank/DDBJ whole genome shotgun (WGS) entry which is preliminary data.</text>
</comment>
<organism evidence="1 2">
    <name type="scientific">Dreissena polymorpha</name>
    <name type="common">Zebra mussel</name>
    <name type="synonym">Mytilus polymorpha</name>
    <dbReference type="NCBI Taxonomy" id="45954"/>
    <lineage>
        <taxon>Eukaryota</taxon>
        <taxon>Metazoa</taxon>
        <taxon>Spiralia</taxon>
        <taxon>Lophotrochozoa</taxon>
        <taxon>Mollusca</taxon>
        <taxon>Bivalvia</taxon>
        <taxon>Autobranchia</taxon>
        <taxon>Heteroconchia</taxon>
        <taxon>Euheterodonta</taxon>
        <taxon>Imparidentia</taxon>
        <taxon>Neoheterodontei</taxon>
        <taxon>Myida</taxon>
        <taxon>Dreissenoidea</taxon>
        <taxon>Dreissenidae</taxon>
        <taxon>Dreissena</taxon>
    </lineage>
</organism>
<dbReference type="EMBL" id="JAIWYP010000001">
    <property type="protein sequence ID" value="KAH3886020.1"/>
    <property type="molecule type" value="Genomic_DNA"/>
</dbReference>
<evidence type="ECO:0000313" key="1">
    <source>
        <dbReference type="EMBL" id="KAH3886020.1"/>
    </source>
</evidence>
<protein>
    <submittedName>
        <fullName evidence="1">Uncharacterized protein</fullName>
    </submittedName>
</protein>
<proteinExistence type="predicted"/>
<accession>A0A9D4S0K6</accession>
<evidence type="ECO:0000313" key="2">
    <source>
        <dbReference type="Proteomes" id="UP000828390"/>
    </source>
</evidence>
<sequence>MVIVCKQILVSLPRRKRGGDSGDGSVEDWRGGPSAALQARISRGGPMKKMEVSKDDGSQNAQRAGETVLGVRARAKREEDLLLFSAVALQSNLVLVRATRYELSINCLHGVICHRALVYLYRNYFVGEYRGSRGNFTSHIAVMCADKDASREIHRLLCSCHTVIFAVHSVPRMLMRTGLTGGYYF</sequence>
<dbReference type="AlphaFoldDB" id="A0A9D4S0K6"/>
<dbReference type="Proteomes" id="UP000828390">
    <property type="component" value="Unassembled WGS sequence"/>
</dbReference>
<reference evidence="1" key="2">
    <citation type="submission" date="2020-11" db="EMBL/GenBank/DDBJ databases">
        <authorList>
            <person name="McCartney M.A."/>
            <person name="Auch B."/>
            <person name="Kono T."/>
            <person name="Mallez S."/>
            <person name="Becker A."/>
            <person name="Gohl D.M."/>
            <person name="Silverstein K.A.T."/>
            <person name="Koren S."/>
            <person name="Bechman K.B."/>
            <person name="Herman A."/>
            <person name="Abrahante J.E."/>
            <person name="Garbe J."/>
        </authorList>
    </citation>
    <scope>NUCLEOTIDE SEQUENCE</scope>
    <source>
        <strain evidence="1">Duluth1</strain>
        <tissue evidence="1">Whole animal</tissue>
    </source>
</reference>
<gene>
    <name evidence="1" type="ORF">DPMN_010021</name>
</gene>
<reference evidence="1" key="1">
    <citation type="journal article" date="2019" name="bioRxiv">
        <title>The Genome of the Zebra Mussel, Dreissena polymorpha: A Resource for Invasive Species Research.</title>
        <authorList>
            <person name="McCartney M.A."/>
            <person name="Auch B."/>
            <person name="Kono T."/>
            <person name="Mallez S."/>
            <person name="Zhang Y."/>
            <person name="Obille A."/>
            <person name="Becker A."/>
            <person name="Abrahante J.E."/>
            <person name="Garbe J."/>
            <person name="Badalamenti J.P."/>
            <person name="Herman A."/>
            <person name="Mangelson H."/>
            <person name="Liachko I."/>
            <person name="Sullivan S."/>
            <person name="Sone E.D."/>
            <person name="Koren S."/>
            <person name="Silverstein K.A.T."/>
            <person name="Beckman K.B."/>
            <person name="Gohl D.M."/>
        </authorList>
    </citation>
    <scope>NUCLEOTIDE SEQUENCE</scope>
    <source>
        <strain evidence="1">Duluth1</strain>
        <tissue evidence="1">Whole animal</tissue>
    </source>
</reference>